<accession>A0A521AK92</accession>
<name>A0A521AK92_9SPHI</name>
<organism evidence="1 2">
    <name type="scientific">Pedobacter westerhofensis</name>
    <dbReference type="NCBI Taxonomy" id="425512"/>
    <lineage>
        <taxon>Bacteria</taxon>
        <taxon>Pseudomonadati</taxon>
        <taxon>Bacteroidota</taxon>
        <taxon>Sphingobacteriia</taxon>
        <taxon>Sphingobacteriales</taxon>
        <taxon>Sphingobacteriaceae</taxon>
        <taxon>Pedobacter</taxon>
    </lineage>
</organism>
<evidence type="ECO:0000313" key="2">
    <source>
        <dbReference type="Proteomes" id="UP000320300"/>
    </source>
</evidence>
<dbReference type="AlphaFoldDB" id="A0A521AK92"/>
<dbReference type="Proteomes" id="UP000320300">
    <property type="component" value="Unassembled WGS sequence"/>
</dbReference>
<protein>
    <submittedName>
        <fullName evidence="1">Uncharacterized protein</fullName>
    </submittedName>
</protein>
<dbReference type="EMBL" id="FXTN01000001">
    <property type="protein sequence ID" value="SMO35222.1"/>
    <property type="molecule type" value="Genomic_DNA"/>
</dbReference>
<gene>
    <name evidence="1" type="ORF">SAMN06265348_101274</name>
</gene>
<keyword evidence="2" id="KW-1185">Reference proteome</keyword>
<evidence type="ECO:0000313" key="1">
    <source>
        <dbReference type="EMBL" id="SMO35222.1"/>
    </source>
</evidence>
<proteinExistence type="predicted"/>
<sequence>MWYYYRTLKNRIDQLYALSSAPRCSLMTGLLCYEISCELKKNEIWFEQQPGLWKSSVYGRNCARKLYKARRAVTAVECQLLWRMLFF</sequence>
<reference evidence="1 2" key="1">
    <citation type="submission" date="2017-05" db="EMBL/GenBank/DDBJ databases">
        <authorList>
            <person name="Varghese N."/>
            <person name="Submissions S."/>
        </authorList>
    </citation>
    <scope>NUCLEOTIDE SEQUENCE [LARGE SCALE GENOMIC DNA]</scope>
    <source>
        <strain evidence="1 2">DSM 19036</strain>
    </source>
</reference>